<keyword evidence="1" id="KW-1133">Transmembrane helix</keyword>
<organism evidence="2">
    <name type="scientific">uncultured marine microorganism HF4000_APKG10F17</name>
    <dbReference type="NCBI Taxonomy" id="455558"/>
    <lineage>
        <taxon>unclassified sequences</taxon>
        <taxon>environmental samples</taxon>
    </lineage>
</organism>
<protein>
    <submittedName>
        <fullName evidence="2">Uncharacterized protein</fullName>
    </submittedName>
</protein>
<accession>B3TC11</accession>
<reference evidence="2" key="1">
    <citation type="journal article" date="2008" name="ISME J.">
        <title>Genomic patterns of recombination, clonal divergence and environment in marine microbial populations.</title>
        <authorList>
            <person name="Konstantinidis K.T."/>
            <person name="Delong E.F."/>
        </authorList>
    </citation>
    <scope>NUCLEOTIDE SEQUENCE</scope>
</reference>
<dbReference type="EMBL" id="EU016666">
    <property type="protein sequence ID" value="ABZ10120.1"/>
    <property type="molecule type" value="Genomic_DNA"/>
</dbReference>
<feature type="transmembrane region" description="Helical" evidence="1">
    <location>
        <begin position="235"/>
        <end position="266"/>
    </location>
</feature>
<proteinExistence type="predicted"/>
<feature type="transmembrane region" description="Helical" evidence="1">
    <location>
        <begin position="93"/>
        <end position="112"/>
    </location>
</feature>
<name>B3TC11_9ZZZZ</name>
<dbReference type="AlphaFoldDB" id="B3TC11"/>
<evidence type="ECO:0000313" key="2">
    <source>
        <dbReference type="EMBL" id="ABZ10120.1"/>
    </source>
</evidence>
<feature type="transmembrane region" description="Helical" evidence="1">
    <location>
        <begin position="304"/>
        <end position="321"/>
    </location>
</feature>
<keyword evidence="1" id="KW-0472">Membrane</keyword>
<feature type="transmembrane region" description="Helical" evidence="1">
    <location>
        <begin position="55"/>
        <end position="73"/>
    </location>
</feature>
<feature type="transmembrane region" description="Helical" evidence="1">
    <location>
        <begin position="333"/>
        <end position="354"/>
    </location>
</feature>
<evidence type="ECO:0000256" key="1">
    <source>
        <dbReference type="SAM" id="Phobius"/>
    </source>
</evidence>
<keyword evidence="1" id="KW-0812">Transmembrane</keyword>
<sequence>MARRGKKDFCLKCDTADRKKIGKGKICKVCESELAVNPYFGTWKPHTKLRPFGEFRLAFIVFLPLFFYGFFPIANDILAGDVSCEGTACGNPIVDGLFLIIVWSLITGFLSWSMGAGLLSNLVYNHPGWAWLECPECGYKGKKGQGTGGGENFGQFLWNRVIPATCPKCKLKFEVENMSQWGWPYDDEPHEGKIYGDPTKIIVKPKIPFRFLKFVIKKNDYFESNHYELIKAGPIAAIVIGAIWFLGMLDLLILLSIVVIAVYIFVWNHELFRPVRETYDDILEELFEVKEGHVFLPNTPLRKAALAFTFVITCILALLFLPGGIIENSDHPWVRAIGELIWWIIIFILELIFYSDS</sequence>
<gene>
    <name evidence="2" type="ORF">ALOHA_HF4000APKG10F17ctg1g20</name>
</gene>